<dbReference type="OrthoDB" id="6222260at2"/>
<evidence type="ECO:0000313" key="2">
    <source>
        <dbReference type="EMBL" id="PSW12248.1"/>
    </source>
</evidence>
<protein>
    <recommendedName>
        <fullName evidence="4">DUF2955 domain-containing protein</fullName>
    </recommendedName>
</protein>
<gene>
    <name evidence="2" type="ORF">C9J01_13780</name>
</gene>
<proteinExistence type="predicted"/>
<accession>A0A2T3NDH3</accession>
<organism evidence="2 3">
    <name type="scientific">Photobacterium rosenbergii</name>
    <dbReference type="NCBI Taxonomy" id="294936"/>
    <lineage>
        <taxon>Bacteria</taxon>
        <taxon>Pseudomonadati</taxon>
        <taxon>Pseudomonadota</taxon>
        <taxon>Gammaproteobacteria</taxon>
        <taxon>Vibrionales</taxon>
        <taxon>Vibrionaceae</taxon>
        <taxon>Photobacterium</taxon>
    </lineage>
</organism>
<comment type="caution">
    <text evidence="2">The sequence shown here is derived from an EMBL/GenBank/DDBJ whole genome shotgun (WGS) entry which is preliminary data.</text>
</comment>
<feature type="transmembrane region" description="Helical" evidence="1">
    <location>
        <begin position="109"/>
        <end position="128"/>
    </location>
</feature>
<dbReference type="AlphaFoldDB" id="A0A2T3NDH3"/>
<keyword evidence="1" id="KW-0812">Transmembrane</keyword>
<dbReference type="RefSeq" id="WP_107298738.1">
    <property type="nucleotide sequence ID" value="NZ_PYMB01000005.1"/>
</dbReference>
<feature type="transmembrane region" description="Helical" evidence="1">
    <location>
        <begin position="256"/>
        <end position="274"/>
    </location>
</feature>
<feature type="transmembrane region" description="Helical" evidence="1">
    <location>
        <begin position="140"/>
        <end position="158"/>
    </location>
</feature>
<feature type="transmembrane region" description="Helical" evidence="1">
    <location>
        <begin position="85"/>
        <end position="102"/>
    </location>
</feature>
<keyword evidence="1" id="KW-1133">Transmembrane helix</keyword>
<evidence type="ECO:0000256" key="1">
    <source>
        <dbReference type="SAM" id="Phobius"/>
    </source>
</evidence>
<evidence type="ECO:0000313" key="3">
    <source>
        <dbReference type="Proteomes" id="UP000241346"/>
    </source>
</evidence>
<dbReference type="Pfam" id="PF11168">
    <property type="entry name" value="DUF2955"/>
    <property type="match status" value="1"/>
</dbReference>
<feature type="transmembrane region" description="Helical" evidence="1">
    <location>
        <begin position="281"/>
        <end position="300"/>
    </location>
</feature>
<feature type="transmembrane region" description="Helical" evidence="1">
    <location>
        <begin position="205"/>
        <end position="224"/>
    </location>
</feature>
<name>A0A2T3NDH3_9GAMM</name>
<sequence length="348" mass="38770">MAGIAPSTENWPRRAKRLAVGVTVALLLSQFIHWKFGYICPLITAILLQDSKAQPFRQILVTMLWVTFLLFSQSLIFLFLSPYPVVFLVYVCLALYWLYRWALESGVHILAIAAGVISLTAIPVVVTIDPITAWKSANGLWLNFLLASLIAKLLFGLFPPRYNGELDGCHDHHGPVGETNAIALTMAVTMMPLVAFVITFSISDLLIPIFAAFFAMELCSVGAYREGRAGVLANMLIAGIGALVFYELIVMFPHPIFLGLFAMCFLLFWGGKIFKMTGSSLYWSSGINGFVVLIGGAMYYEDSDVGISLLKRVVQILMAAMYVWAAFKVADMCRYYWSRYSKQRAFKS</sequence>
<dbReference type="EMBL" id="PYMB01000005">
    <property type="protein sequence ID" value="PSW12248.1"/>
    <property type="molecule type" value="Genomic_DNA"/>
</dbReference>
<evidence type="ECO:0008006" key="4">
    <source>
        <dbReference type="Google" id="ProtNLM"/>
    </source>
</evidence>
<feature type="transmembrane region" description="Helical" evidence="1">
    <location>
        <begin position="20"/>
        <end position="47"/>
    </location>
</feature>
<feature type="transmembrane region" description="Helical" evidence="1">
    <location>
        <begin position="59"/>
        <end position="79"/>
    </location>
</feature>
<dbReference type="InterPro" id="IPR022604">
    <property type="entry name" value="DUF2955"/>
</dbReference>
<reference evidence="2 3" key="1">
    <citation type="submission" date="2018-03" db="EMBL/GenBank/DDBJ databases">
        <title>Whole genome sequencing of Histamine producing bacteria.</title>
        <authorList>
            <person name="Butler K."/>
        </authorList>
    </citation>
    <scope>NUCLEOTIDE SEQUENCE [LARGE SCALE GENOMIC DNA]</scope>
    <source>
        <strain evidence="2 3">DSM 19138</strain>
    </source>
</reference>
<feature type="transmembrane region" description="Helical" evidence="1">
    <location>
        <begin position="312"/>
        <end position="337"/>
    </location>
</feature>
<keyword evidence="1" id="KW-0472">Membrane</keyword>
<dbReference type="Proteomes" id="UP000241346">
    <property type="component" value="Unassembled WGS sequence"/>
</dbReference>
<feature type="transmembrane region" description="Helical" evidence="1">
    <location>
        <begin position="231"/>
        <end position="250"/>
    </location>
</feature>